<dbReference type="AlphaFoldDB" id="A0A6A6WEK0"/>
<dbReference type="Proteomes" id="UP000799437">
    <property type="component" value="Unassembled WGS sequence"/>
</dbReference>
<dbReference type="GeneID" id="54487785"/>
<organism evidence="2 3">
    <name type="scientific">Pseudovirgaria hyperparasitica</name>
    <dbReference type="NCBI Taxonomy" id="470096"/>
    <lineage>
        <taxon>Eukaryota</taxon>
        <taxon>Fungi</taxon>
        <taxon>Dikarya</taxon>
        <taxon>Ascomycota</taxon>
        <taxon>Pezizomycotina</taxon>
        <taxon>Dothideomycetes</taxon>
        <taxon>Dothideomycetes incertae sedis</taxon>
        <taxon>Acrospermales</taxon>
        <taxon>Acrospermaceae</taxon>
        <taxon>Pseudovirgaria</taxon>
    </lineage>
</organism>
<evidence type="ECO:0000256" key="1">
    <source>
        <dbReference type="SAM" id="MobiDB-lite"/>
    </source>
</evidence>
<dbReference type="RefSeq" id="XP_033601992.1">
    <property type="nucleotide sequence ID" value="XM_033746731.1"/>
</dbReference>
<evidence type="ECO:0000313" key="3">
    <source>
        <dbReference type="Proteomes" id="UP000799437"/>
    </source>
</evidence>
<dbReference type="EMBL" id="ML996569">
    <property type="protein sequence ID" value="KAF2759541.1"/>
    <property type="molecule type" value="Genomic_DNA"/>
</dbReference>
<evidence type="ECO:0000313" key="2">
    <source>
        <dbReference type="EMBL" id="KAF2759541.1"/>
    </source>
</evidence>
<gene>
    <name evidence="2" type="ORF">EJ05DRAFT_498749</name>
</gene>
<proteinExistence type="predicted"/>
<keyword evidence="3" id="KW-1185">Reference proteome</keyword>
<reference evidence="2" key="1">
    <citation type="journal article" date="2020" name="Stud. Mycol.">
        <title>101 Dothideomycetes genomes: a test case for predicting lifestyles and emergence of pathogens.</title>
        <authorList>
            <person name="Haridas S."/>
            <person name="Albert R."/>
            <person name="Binder M."/>
            <person name="Bloem J."/>
            <person name="Labutti K."/>
            <person name="Salamov A."/>
            <person name="Andreopoulos B."/>
            <person name="Baker S."/>
            <person name="Barry K."/>
            <person name="Bills G."/>
            <person name="Bluhm B."/>
            <person name="Cannon C."/>
            <person name="Castanera R."/>
            <person name="Culley D."/>
            <person name="Daum C."/>
            <person name="Ezra D."/>
            <person name="Gonzalez J."/>
            <person name="Henrissat B."/>
            <person name="Kuo A."/>
            <person name="Liang C."/>
            <person name="Lipzen A."/>
            <person name="Lutzoni F."/>
            <person name="Magnuson J."/>
            <person name="Mondo S."/>
            <person name="Nolan M."/>
            <person name="Ohm R."/>
            <person name="Pangilinan J."/>
            <person name="Park H.-J."/>
            <person name="Ramirez L."/>
            <person name="Alfaro M."/>
            <person name="Sun H."/>
            <person name="Tritt A."/>
            <person name="Yoshinaga Y."/>
            <person name="Zwiers L.-H."/>
            <person name="Turgeon B."/>
            <person name="Goodwin S."/>
            <person name="Spatafora J."/>
            <person name="Crous P."/>
            <person name="Grigoriev I."/>
        </authorList>
    </citation>
    <scope>NUCLEOTIDE SEQUENCE</scope>
    <source>
        <strain evidence="2">CBS 121739</strain>
    </source>
</reference>
<feature type="region of interest" description="Disordered" evidence="1">
    <location>
        <begin position="323"/>
        <end position="345"/>
    </location>
</feature>
<accession>A0A6A6WEK0</accession>
<sequence length="355" mass="39727">MALLLLYGWHQEKPSEDGYGSQSCQGRACACKRASVQSRDAPSYGSVYDCGQAVWITVKLTAPVGERTASLYGGYTTIKAQSRTRTDVLIGTTSPIHGTSHDSPLGGLVRPSGKATESLSSNGGLPYFEVLLLHEYRNYGPWHTYGRWTQVALRYPNGLSHVWQYGQWLRFQGRQKAQRLRNVCLCHLVVRMGMVSGKRLRMTDVSIFIRLLYIQVSMHEAPGTTYRSRGSSVGYMLRHGTPEGREHTIFRLRQRVLQSKQTTEDIWLLAIGSEDTVWTSTLHPGRARIKASKDRRMAELTGSKPCMAESMARAIQRLGTGVTAHTQSDEPAEQMSHPTRRTESERLRCALTPLA</sequence>
<protein>
    <submittedName>
        <fullName evidence="2">Uncharacterized protein</fullName>
    </submittedName>
</protein>
<name>A0A6A6WEK0_9PEZI</name>